<dbReference type="AlphaFoldDB" id="A0ABD3FS58"/>
<keyword evidence="3" id="KW-1185">Reference proteome</keyword>
<comment type="caution">
    <text evidence="2">The sequence shown here is derived from an EMBL/GenBank/DDBJ whole genome shotgun (WGS) entry which is preliminary data.</text>
</comment>
<accession>A0ABD3FS58</accession>
<dbReference type="PANTHER" id="PTHR37069">
    <property type="entry name" value="DDE_TNP_1_7 DOMAIN-CONTAINING PROTEIN"/>
    <property type="match status" value="1"/>
</dbReference>
<sequence>MDSGDEAEKDHVDIGEYGSDEDHNTHCVPEDVLDDPDQTEQEIAEEVFFAEDFLSKFGGEDEVLAGNLKDAVLREMSTAGWEDIVQPDIHDYVMSPYEPVNDTRSYPGLRQGYSGPSAEVLRRGDSPIALFYYFMPVVLWQHIAACLNEYHRELLPLRVDAAYSRYRAKRRFTDIPRGSFKMAKSKHVSKMTAI</sequence>
<proteinExistence type="predicted"/>
<evidence type="ECO:0000256" key="1">
    <source>
        <dbReference type="SAM" id="MobiDB-lite"/>
    </source>
</evidence>
<feature type="compositionally biased region" description="Basic and acidic residues" evidence="1">
    <location>
        <begin position="1"/>
        <end position="29"/>
    </location>
</feature>
<organism evidence="2 3">
    <name type="scientific">Phytophthora oleae</name>
    <dbReference type="NCBI Taxonomy" id="2107226"/>
    <lineage>
        <taxon>Eukaryota</taxon>
        <taxon>Sar</taxon>
        <taxon>Stramenopiles</taxon>
        <taxon>Oomycota</taxon>
        <taxon>Peronosporomycetes</taxon>
        <taxon>Peronosporales</taxon>
        <taxon>Peronosporaceae</taxon>
        <taxon>Phytophthora</taxon>
    </lineage>
</organism>
<evidence type="ECO:0008006" key="4">
    <source>
        <dbReference type="Google" id="ProtNLM"/>
    </source>
</evidence>
<gene>
    <name evidence="2" type="ORF">V7S43_005535</name>
</gene>
<evidence type="ECO:0000313" key="3">
    <source>
        <dbReference type="Proteomes" id="UP001632037"/>
    </source>
</evidence>
<name>A0ABD3FS58_9STRA</name>
<dbReference type="Proteomes" id="UP001632037">
    <property type="component" value="Unassembled WGS sequence"/>
</dbReference>
<evidence type="ECO:0000313" key="2">
    <source>
        <dbReference type="EMBL" id="KAL3669151.1"/>
    </source>
</evidence>
<protein>
    <recommendedName>
        <fullName evidence="4">PiggyBac transposable element-derived protein domain-containing protein</fullName>
    </recommendedName>
</protein>
<dbReference type="PANTHER" id="PTHR37069:SF2">
    <property type="entry name" value="PIGGYBAC TRANSPOSABLE ELEMENT-DERIVED PROTEIN DOMAIN-CONTAINING PROTEIN"/>
    <property type="match status" value="1"/>
</dbReference>
<feature type="region of interest" description="Disordered" evidence="1">
    <location>
        <begin position="1"/>
        <end position="31"/>
    </location>
</feature>
<reference evidence="2 3" key="1">
    <citation type="submission" date="2024-09" db="EMBL/GenBank/DDBJ databases">
        <title>Genome sequencing and assembly of Phytophthora oleae, isolate VK10A, causative agent of rot of olive drupes.</title>
        <authorList>
            <person name="Conti Taguali S."/>
            <person name="Riolo M."/>
            <person name="La Spada F."/>
            <person name="Cacciola S.O."/>
            <person name="Dionisio G."/>
        </authorList>
    </citation>
    <scope>NUCLEOTIDE SEQUENCE [LARGE SCALE GENOMIC DNA]</scope>
    <source>
        <strain evidence="2 3">VK10A</strain>
    </source>
</reference>
<dbReference type="EMBL" id="JBIMZQ010000009">
    <property type="protein sequence ID" value="KAL3669151.1"/>
    <property type="molecule type" value="Genomic_DNA"/>
</dbReference>